<proteinExistence type="predicted"/>
<gene>
    <name evidence="5" type="ORF">DVH24_017857</name>
</gene>
<reference evidence="5 6" key="1">
    <citation type="submission" date="2018-10" db="EMBL/GenBank/DDBJ databases">
        <title>A high-quality apple genome assembly.</title>
        <authorList>
            <person name="Hu J."/>
        </authorList>
    </citation>
    <scope>NUCLEOTIDE SEQUENCE [LARGE SCALE GENOMIC DNA]</scope>
    <source>
        <strain evidence="6">cv. HFTH1</strain>
        <tissue evidence="5">Young leaf</tissue>
    </source>
</reference>
<dbReference type="Proteomes" id="UP000290289">
    <property type="component" value="Chromosome 2"/>
</dbReference>
<dbReference type="AlphaFoldDB" id="A0A498KJ79"/>
<keyword evidence="6" id="KW-1185">Reference proteome</keyword>
<dbReference type="Pfam" id="PF00076">
    <property type="entry name" value="RRM_1"/>
    <property type="match status" value="1"/>
</dbReference>
<feature type="compositionally biased region" description="Basic and acidic residues" evidence="3">
    <location>
        <begin position="187"/>
        <end position="226"/>
    </location>
</feature>
<keyword evidence="1" id="KW-0694">RNA-binding</keyword>
<dbReference type="PROSITE" id="PS50102">
    <property type="entry name" value="RRM"/>
    <property type="match status" value="1"/>
</dbReference>
<comment type="caution">
    <text evidence="5">The sequence shown here is derived from an EMBL/GenBank/DDBJ whole genome shotgun (WGS) entry which is preliminary data.</text>
</comment>
<dbReference type="GO" id="GO:0003723">
    <property type="term" value="F:RNA binding"/>
    <property type="evidence" value="ECO:0007669"/>
    <property type="project" value="UniProtKB-UniRule"/>
</dbReference>
<organism evidence="5 6">
    <name type="scientific">Malus domestica</name>
    <name type="common">Apple</name>
    <name type="synonym">Pyrus malus</name>
    <dbReference type="NCBI Taxonomy" id="3750"/>
    <lineage>
        <taxon>Eukaryota</taxon>
        <taxon>Viridiplantae</taxon>
        <taxon>Streptophyta</taxon>
        <taxon>Embryophyta</taxon>
        <taxon>Tracheophyta</taxon>
        <taxon>Spermatophyta</taxon>
        <taxon>Magnoliopsida</taxon>
        <taxon>eudicotyledons</taxon>
        <taxon>Gunneridae</taxon>
        <taxon>Pentapetalae</taxon>
        <taxon>rosids</taxon>
        <taxon>fabids</taxon>
        <taxon>Rosales</taxon>
        <taxon>Rosaceae</taxon>
        <taxon>Amygdaloideae</taxon>
        <taxon>Maleae</taxon>
        <taxon>Malus</taxon>
    </lineage>
</organism>
<dbReference type="Gene3D" id="3.30.70.330">
    <property type="match status" value="1"/>
</dbReference>
<evidence type="ECO:0000313" key="6">
    <source>
        <dbReference type="Proteomes" id="UP000290289"/>
    </source>
</evidence>
<evidence type="ECO:0000259" key="4">
    <source>
        <dbReference type="PROSITE" id="PS50102"/>
    </source>
</evidence>
<accession>A0A498KJ79</accession>
<feature type="coiled-coil region" evidence="2">
    <location>
        <begin position="262"/>
        <end position="355"/>
    </location>
</feature>
<dbReference type="InterPro" id="IPR012677">
    <property type="entry name" value="Nucleotide-bd_a/b_plait_sf"/>
</dbReference>
<dbReference type="InterPro" id="IPR035979">
    <property type="entry name" value="RBD_domain_sf"/>
</dbReference>
<name>A0A498KJ79_MALDO</name>
<evidence type="ECO:0000256" key="1">
    <source>
        <dbReference type="PROSITE-ProRule" id="PRU00176"/>
    </source>
</evidence>
<dbReference type="PANTHER" id="PTHR48034">
    <property type="entry name" value="TRANSFORMER-2 SEX-DETERMINING PROTEIN-RELATED"/>
    <property type="match status" value="1"/>
</dbReference>
<feature type="compositionally biased region" description="Basic and acidic residues" evidence="3">
    <location>
        <begin position="236"/>
        <end position="247"/>
    </location>
</feature>
<dbReference type="SMART" id="SM00360">
    <property type="entry name" value="RRM"/>
    <property type="match status" value="1"/>
</dbReference>
<feature type="compositionally biased region" description="Basic and acidic residues" evidence="3">
    <location>
        <begin position="129"/>
        <end position="168"/>
    </location>
</feature>
<feature type="domain" description="RRM" evidence="4">
    <location>
        <begin position="7"/>
        <end position="84"/>
    </location>
</feature>
<evidence type="ECO:0000313" key="5">
    <source>
        <dbReference type="EMBL" id="RXI05815.1"/>
    </source>
</evidence>
<dbReference type="EMBL" id="RDQH01000328">
    <property type="protein sequence ID" value="RXI05815.1"/>
    <property type="molecule type" value="Genomic_DNA"/>
</dbReference>
<keyword evidence="2" id="KW-0175">Coiled coil</keyword>
<dbReference type="InterPro" id="IPR050441">
    <property type="entry name" value="RBM"/>
</dbReference>
<dbReference type="SUPFAM" id="SSF54928">
    <property type="entry name" value="RNA-binding domain, RBD"/>
    <property type="match status" value="1"/>
</dbReference>
<evidence type="ECO:0000256" key="3">
    <source>
        <dbReference type="SAM" id="MobiDB-lite"/>
    </source>
</evidence>
<dbReference type="CDD" id="cd00590">
    <property type="entry name" value="RRM_SF"/>
    <property type="match status" value="1"/>
</dbReference>
<evidence type="ECO:0000256" key="2">
    <source>
        <dbReference type="SAM" id="Coils"/>
    </source>
</evidence>
<protein>
    <recommendedName>
        <fullName evidence="4">RRM domain-containing protein</fullName>
    </recommendedName>
</protein>
<dbReference type="STRING" id="3750.A0A498KJ79"/>
<feature type="region of interest" description="Disordered" evidence="3">
    <location>
        <begin position="129"/>
        <end position="248"/>
    </location>
</feature>
<dbReference type="InterPro" id="IPR000504">
    <property type="entry name" value="RRM_dom"/>
</dbReference>
<sequence>MTIDDESSVYVGGLPYDATEETVLRVFELYGNVIAVKIINDASTRGKCYGFVTFRNPRSAILAINEMDGRTVDGRVIRVNEVRSRGRRLSFGRERESVRWNAERGRNWDRVRYHERDFDRDREDRYKDRFSDRSRERDRDRSLDDDGEERDRRYEREHDYDHAGDHFLHRDHHRDRDAEDNEQGQSRNRDQGWERDGALESERDREMDKTKSHDSISDKDRDDQSRRWNGSSTVDRQSRDRISHPSDDYNVQASSAFLAFLARIVKEQLERSMQKIEEIKNETIQMEESLEEKEKLVLDLQKKSKKLEDALINAKKNSSHQKLKLTKLHKSFMQVKDYTDRLKICERELQSLVDTELLEHGSEDVGLGDEILTIGNA</sequence>